<gene>
    <name evidence="13" type="ORF">R2D22_09220</name>
</gene>
<evidence type="ECO:0000256" key="2">
    <source>
        <dbReference type="ARBA" id="ARBA00022553"/>
    </source>
</evidence>
<evidence type="ECO:0000256" key="8">
    <source>
        <dbReference type="ARBA" id="ARBA00022989"/>
    </source>
</evidence>
<evidence type="ECO:0000256" key="9">
    <source>
        <dbReference type="ARBA" id="ARBA00023012"/>
    </source>
</evidence>
<keyword evidence="8 11" id="KW-1133">Transmembrane helix</keyword>
<evidence type="ECO:0000256" key="3">
    <source>
        <dbReference type="ARBA" id="ARBA00022679"/>
    </source>
</evidence>
<evidence type="ECO:0000256" key="7">
    <source>
        <dbReference type="ARBA" id="ARBA00022840"/>
    </source>
</evidence>
<evidence type="ECO:0000256" key="10">
    <source>
        <dbReference type="ARBA" id="ARBA00023136"/>
    </source>
</evidence>
<keyword evidence="5" id="KW-0547">Nucleotide-binding</keyword>
<keyword evidence="3" id="KW-0808">Transferase</keyword>
<dbReference type="Pfam" id="PF13493">
    <property type="entry name" value="DUF4118"/>
    <property type="match status" value="1"/>
</dbReference>
<evidence type="ECO:0000313" key="14">
    <source>
        <dbReference type="Proteomes" id="UP001301731"/>
    </source>
</evidence>
<keyword evidence="6" id="KW-0418">Kinase</keyword>
<evidence type="ECO:0000256" key="11">
    <source>
        <dbReference type="SAM" id="Phobius"/>
    </source>
</evidence>
<organism evidence="13 14">
    <name type="scientific">Streptomyces solicathayae</name>
    <dbReference type="NCBI Taxonomy" id="3081768"/>
    <lineage>
        <taxon>Bacteria</taxon>
        <taxon>Bacillati</taxon>
        <taxon>Actinomycetota</taxon>
        <taxon>Actinomycetes</taxon>
        <taxon>Kitasatosporales</taxon>
        <taxon>Streptomycetaceae</taxon>
        <taxon>Streptomyces</taxon>
    </lineage>
</organism>
<feature type="transmembrane region" description="Helical" evidence="11">
    <location>
        <begin position="40"/>
        <end position="68"/>
    </location>
</feature>
<protein>
    <submittedName>
        <fullName evidence="13">DUF4118 domain-containing protein</fullName>
    </submittedName>
</protein>
<comment type="subcellular location">
    <subcellularLocation>
        <location evidence="1">Membrane</location>
        <topology evidence="1">Multi-pass membrane protein</topology>
    </subcellularLocation>
</comment>
<evidence type="ECO:0000259" key="12">
    <source>
        <dbReference type="Pfam" id="PF13493"/>
    </source>
</evidence>
<dbReference type="InterPro" id="IPR025201">
    <property type="entry name" value="KdpD_TM"/>
</dbReference>
<keyword evidence="14" id="KW-1185">Reference proteome</keyword>
<dbReference type="EMBL" id="CP137573">
    <property type="protein sequence ID" value="WOX21565.1"/>
    <property type="molecule type" value="Genomic_DNA"/>
</dbReference>
<keyword evidence="2" id="KW-0597">Phosphoprotein</keyword>
<evidence type="ECO:0000256" key="1">
    <source>
        <dbReference type="ARBA" id="ARBA00004141"/>
    </source>
</evidence>
<proteinExistence type="predicted"/>
<dbReference type="InterPro" id="IPR038318">
    <property type="entry name" value="KdpD_sf"/>
</dbReference>
<keyword evidence="9" id="KW-0902">Two-component regulatory system</keyword>
<evidence type="ECO:0000256" key="4">
    <source>
        <dbReference type="ARBA" id="ARBA00022692"/>
    </source>
</evidence>
<evidence type="ECO:0000313" key="13">
    <source>
        <dbReference type="EMBL" id="WOX21565.1"/>
    </source>
</evidence>
<evidence type="ECO:0000256" key="5">
    <source>
        <dbReference type="ARBA" id="ARBA00022741"/>
    </source>
</evidence>
<dbReference type="Proteomes" id="UP001301731">
    <property type="component" value="Chromosome"/>
</dbReference>
<sequence length="250" mass="26966">MRTSLRDTVALVAGLLAPFLTALALVPLRTSVTHTNLALLMVVVVVAVSALGNRYAGALAALSGAAWFDFLLTEPYQSFHIRDRADIETAVLLLLVGLIVSQLAARARTLRTVAVTDASYLERLHGTTRLSRSTASPDEVVARVRAELVDVLDLRSCRFEYGTLVGRPPRLESDGSLEVPGWIWDGERQGWPEGETELRATARGRYRGRFMLTPAAGAPLPSLEARLVAVDLASQAAAALAERAADPERV</sequence>
<dbReference type="RefSeq" id="WP_318102571.1">
    <property type="nucleotide sequence ID" value="NZ_CP137573.1"/>
</dbReference>
<feature type="domain" description="Sensor protein KdpD transmembrane" evidence="12">
    <location>
        <begin position="12"/>
        <end position="113"/>
    </location>
</feature>
<feature type="transmembrane region" description="Helical" evidence="11">
    <location>
        <begin position="89"/>
        <end position="105"/>
    </location>
</feature>
<keyword evidence="10 11" id="KW-0472">Membrane</keyword>
<accession>A0ABZ0LPY8</accession>
<evidence type="ECO:0000256" key="6">
    <source>
        <dbReference type="ARBA" id="ARBA00022777"/>
    </source>
</evidence>
<keyword evidence="4 11" id="KW-0812">Transmembrane</keyword>
<reference evidence="13 14" key="1">
    <citation type="submission" date="2023-10" db="EMBL/GenBank/DDBJ databases">
        <title>The genome sequence of Streptomyces sp. HUAS YS2.</title>
        <authorList>
            <person name="Mo P."/>
        </authorList>
    </citation>
    <scope>NUCLEOTIDE SEQUENCE [LARGE SCALE GENOMIC DNA]</scope>
    <source>
        <strain evidence="13 14">HUAS YS2</strain>
    </source>
</reference>
<name>A0ABZ0LPY8_9ACTN</name>
<dbReference type="Gene3D" id="1.20.120.620">
    <property type="entry name" value="Backbone structure of the membrane domain of e. Coli histidine kinase receptor kdpd"/>
    <property type="match status" value="1"/>
</dbReference>
<keyword evidence="7" id="KW-0067">ATP-binding</keyword>